<gene>
    <name evidence="2" type="ORF">Pla123a_45990</name>
</gene>
<evidence type="ECO:0000313" key="3">
    <source>
        <dbReference type="Proteomes" id="UP000318478"/>
    </source>
</evidence>
<dbReference type="RefSeq" id="WP_146591340.1">
    <property type="nucleotide sequence ID" value="NZ_SJPO01000015.1"/>
</dbReference>
<reference evidence="2 3" key="1">
    <citation type="submission" date="2019-02" db="EMBL/GenBank/DDBJ databases">
        <title>Deep-cultivation of Planctomycetes and their phenomic and genomic characterization uncovers novel biology.</title>
        <authorList>
            <person name="Wiegand S."/>
            <person name="Jogler M."/>
            <person name="Boedeker C."/>
            <person name="Pinto D."/>
            <person name="Vollmers J."/>
            <person name="Rivas-Marin E."/>
            <person name="Kohn T."/>
            <person name="Peeters S.H."/>
            <person name="Heuer A."/>
            <person name="Rast P."/>
            <person name="Oberbeckmann S."/>
            <person name="Bunk B."/>
            <person name="Jeske O."/>
            <person name="Meyerdierks A."/>
            <person name="Storesund J.E."/>
            <person name="Kallscheuer N."/>
            <person name="Luecker S."/>
            <person name="Lage O.M."/>
            <person name="Pohl T."/>
            <person name="Merkel B.J."/>
            <person name="Hornburger P."/>
            <person name="Mueller R.-W."/>
            <person name="Bruemmer F."/>
            <person name="Labrenz M."/>
            <person name="Spormann A.M."/>
            <person name="Op Den Camp H."/>
            <person name="Overmann J."/>
            <person name="Amann R."/>
            <person name="Jetten M.S.M."/>
            <person name="Mascher T."/>
            <person name="Medema M.H."/>
            <person name="Devos D.P."/>
            <person name="Kaster A.-K."/>
            <person name="Ovreas L."/>
            <person name="Rohde M."/>
            <person name="Galperin M.Y."/>
            <person name="Jogler C."/>
        </authorList>
    </citation>
    <scope>NUCLEOTIDE SEQUENCE [LARGE SCALE GENOMIC DNA]</scope>
    <source>
        <strain evidence="2 3">Pla123a</strain>
    </source>
</reference>
<proteinExistence type="predicted"/>
<dbReference type="InterPro" id="IPR025579">
    <property type="entry name" value="DUF4357"/>
</dbReference>
<dbReference type="AlphaFoldDB" id="A0A5C5XWM5"/>
<accession>A0A5C5XWM5</accession>
<name>A0A5C5XWM5_9BACT</name>
<dbReference type="Proteomes" id="UP000318478">
    <property type="component" value="Unassembled WGS sequence"/>
</dbReference>
<comment type="caution">
    <text evidence="2">The sequence shown here is derived from an EMBL/GenBank/DDBJ whole genome shotgun (WGS) entry which is preliminary data.</text>
</comment>
<dbReference type="CDD" id="cd10447">
    <property type="entry name" value="GIY-YIG_unchar_2"/>
    <property type="match status" value="1"/>
</dbReference>
<keyword evidence="3" id="KW-1185">Reference proteome</keyword>
<feature type="domain" description="DUF4357" evidence="1">
    <location>
        <begin position="222"/>
        <end position="275"/>
    </location>
</feature>
<sequence>MPDQPRAFSIRIFLPGGTADGLKVVEKSNWSGRCVVCPRPLLPESKAREEFQRTGVYILYGPAGEDELPTVYVGQGAPVRPRLESHFAKKDFWTHVAFFVSKDENLNKAHIQHLESRLIDLAKEAKRCTLDNGNTPAPTPLSEMDTADAEGFLDEVLLCLPLLGLHYFTKPAQRERTDLLHCSGPDADAYGYESSDGFVVTAGGRARGEEVDSISRGFSALRSNLVELGVLTQAANGYQFAQDYTFSSPSTAAAVVLGRNANGRTEWKDDQGRTLKELQENSATVL</sequence>
<dbReference type="EMBL" id="SJPO01000015">
    <property type="protein sequence ID" value="TWT66713.1"/>
    <property type="molecule type" value="Genomic_DNA"/>
</dbReference>
<evidence type="ECO:0000259" key="1">
    <source>
        <dbReference type="Pfam" id="PF14267"/>
    </source>
</evidence>
<protein>
    <recommendedName>
        <fullName evidence="1">DUF4357 domain-containing protein</fullName>
    </recommendedName>
</protein>
<dbReference type="OrthoDB" id="2656488at2"/>
<evidence type="ECO:0000313" key="2">
    <source>
        <dbReference type="EMBL" id="TWT66713.1"/>
    </source>
</evidence>
<dbReference type="Pfam" id="PF14267">
    <property type="entry name" value="DUF4357"/>
    <property type="match status" value="1"/>
</dbReference>
<organism evidence="2 3">
    <name type="scientific">Posidoniimonas polymericola</name>
    <dbReference type="NCBI Taxonomy" id="2528002"/>
    <lineage>
        <taxon>Bacteria</taxon>
        <taxon>Pseudomonadati</taxon>
        <taxon>Planctomycetota</taxon>
        <taxon>Planctomycetia</taxon>
        <taxon>Pirellulales</taxon>
        <taxon>Lacipirellulaceae</taxon>
        <taxon>Posidoniimonas</taxon>
    </lineage>
</organism>